<dbReference type="Gene3D" id="1.10.101.10">
    <property type="entry name" value="PGBD-like superfamily/PGBD"/>
    <property type="match status" value="1"/>
</dbReference>
<evidence type="ECO:0000313" key="2">
    <source>
        <dbReference type="EMBL" id="GAA0756169.1"/>
    </source>
</evidence>
<dbReference type="InterPro" id="IPR002477">
    <property type="entry name" value="Peptidoglycan-bd-like"/>
</dbReference>
<evidence type="ECO:0000313" key="3">
    <source>
        <dbReference type="Proteomes" id="UP001500279"/>
    </source>
</evidence>
<accession>A0ABP3VDX0</accession>
<dbReference type="Proteomes" id="UP001500279">
    <property type="component" value="Unassembled WGS sequence"/>
</dbReference>
<dbReference type="InterPro" id="IPR036366">
    <property type="entry name" value="PGBDSf"/>
</dbReference>
<reference evidence="3" key="1">
    <citation type="journal article" date="2019" name="Int. J. Syst. Evol. Microbiol.">
        <title>The Global Catalogue of Microorganisms (GCM) 10K type strain sequencing project: providing services to taxonomists for standard genome sequencing and annotation.</title>
        <authorList>
            <consortium name="The Broad Institute Genomics Platform"/>
            <consortium name="The Broad Institute Genome Sequencing Center for Infectious Disease"/>
            <person name="Wu L."/>
            <person name="Ma J."/>
        </authorList>
    </citation>
    <scope>NUCLEOTIDE SEQUENCE [LARGE SCALE GENOMIC DNA]</scope>
    <source>
        <strain evidence="3">JCM 15503</strain>
    </source>
</reference>
<evidence type="ECO:0000259" key="1">
    <source>
        <dbReference type="Pfam" id="PF01471"/>
    </source>
</evidence>
<proteinExistence type="predicted"/>
<dbReference type="InterPro" id="IPR036365">
    <property type="entry name" value="PGBD-like_sf"/>
</dbReference>
<keyword evidence="3" id="KW-1185">Reference proteome</keyword>
<name>A0ABP3VDX0_9BURK</name>
<dbReference type="SUPFAM" id="SSF47090">
    <property type="entry name" value="PGBD-like"/>
    <property type="match status" value="1"/>
</dbReference>
<sequence>MPTIAKEMHMPAYGERVLQKDMKGPDVAELQLRLAGFRGTLPDGDFGSGTELQVQQFQRDVMKMASPTRVVDKATFIAIDQFAQRCPIDFKQLKCPCGTCSGFGRGLFRGQYLPGGQGQEINNLYEYPGIHRMLLWAVRAAYFYMPEHQFSFSSGYRCSVDNQQHKRTSTNHHGKAVDLDIALKAGESKRDDAVKCDAVRGKLVELSNAQIGWTAANRKALEPSSIAPTWVHYDVRQYDAVYLADSYFCKDADSLDRPMPIKV</sequence>
<gene>
    <name evidence="2" type="ORF">GCM10009107_34370</name>
</gene>
<dbReference type="EMBL" id="BAAAEW010000022">
    <property type="protein sequence ID" value="GAA0756169.1"/>
    <property type="molecule type" value="Genomic_DNA"/>
</dbReference>
<comment type="caution">
    <text evidence="2">The sequence shown here is derived from an EMBL/GenBank/DDBJ whole genome shotgun (WGS) entry which is preliminary data.</text>
</comment>
<organism evidence="2 3">
    <name type="scientific">Ideonella azotifigens</name>
    <dbReference type="NCBI Taxonomy" id="513160"/>
    <lineage>
        <taxon>Bacteria</taxon>
        <taxon>Pseudomonadati</taxon>
        <taxon>Pseudomonadota</taxon>
        <taxon>Betaproteobacteria</taxon>
        <taxon>Burkholderiales</taxon>
        <taxon>Sphaerotilaceae</taxon>
        <taxon>Ideonella</taxon>
    </lineage>
</organism>
<feature type="domain" description="Peptidoglycan binding-like" evidence="1">
    <location>
        <begin position="24"/>
        <end position="75"/>
    </location>
</feature>
<dbReference type="Pfam" id="PF01471">
    <property type="entry name" value="PG_binding_1"/>
    <property type="match status" value="1"/>
</dbReference>
<protein>
    <recommendedName>
        <fullName evidence="1">Peptidoglycan binding-like domain-containing protein</fullName>
    </recommendedName>
</protein>